<feature type="region of interest" description="Disordered" evidence="1">
    <location>
        <begin position="333"/>
        <end position="356"/>
    </location>
</feature>
<dbReference type="Proteomes" id="UP000245639">
    <property type="component" value="Unassembled WGS sequence"/>
</dbReference>
<dbReference type="AlphaFoldDB" id="A0A2U1FA21"/>
<dbReference type="Pfam" id="PF13565">
    <property type="entry name" value="HTH_32"/>
    <property type="match status" value="1"/>
</dbReference>
<dbReference type="PANTHER" id="PTHR35004">
    <property type="entry name" value="TRANSPOSASE RV3428C-RELATED"/>
    <property type="match status" value="1"/>
</dbReference>
<reference evidence="3 4" key="1">
    <citation type="submission" date="2018-04" db="EMBL/GenBank/DDBJ databases">
        <title>Genomic Encyclopedia of Type Strains, Phase IV (KMG-IV): sequencing the most valuable type-strain genomes for metagenomic binning, comparative biology and taxonomic classification.</title>
        <authorList>
            <person name="Goeker M."/>
        </authorList>
    </citation>
    <scope>NUCLEOTIDE SEQUENCE [LARGE SCALE GENOMIC DNA]</scope>
    <source>
        <strain evidence="3 4">DSM 45771</strain>
    </source>
</reference>
<organism evidence="3 4">
    <name type="scientific">Actinomycetospora cinnamomea</name>
    <dbReference type="NCBI Taxonomy" id="663609"/>
    <lineage>
        <taxon>Bacteria</taxon>
        <taxon>Bacillati</taxon>
        <taxon>Actinomycetota</taxon>
        <taxon>Actinomycetes</taxon>
        <taxon>Pseudonocardiales</taxon>
        <taxon>Pseudonocardiaceae</taxon>
        <taxon>Actinomycetospora</taxon>
    </lineage>
</organism>
<dbReference type="InterPro" id="IPR036397">
    <property type="entry name" value="RNaseH_sf"/>
</dbReference>
<feature type="compositionally biased region" description="Polar residues" evidence="1">
    <location>
        <begin position="333"/>
        <end position="342"/>
    </location>
</feature>
<dbReference type="GO" id="GO:0003676">
    <property type="term" value="F:nucleic acid binding"/>
    <property type="evidence" value="ECO:0007669"/>
    <property type="project" value="InterPro"/>
</dbReference>
<feature type="domain" description="Integrase catalytic" evidence="2">
    <location>
        <begin position="135"/>
        <end position="312"/>
    </location>
</feature>
<dbReference type="InterPro" id="IPR001584">
    <property type="entry name" value="Integrase_cat-core"/>
</dbReference>
<evidence type="ECO:0000259" key="2">
    <source>
        <dbReference type="PROSITE" id="PS50994"/>
    </source>
</evidence>
<name>A0A2U1FA21_9PSEU</name>
<dbReference type="PANTHER" id="PTHR35004:SF7">
    <property type="entry name" value="INTEGRASE PROTEIN"/>
    <property type="match status" value="1"/>
</dbReference>
<dbReference type="PROSITE" id="PS50994">
    <property type="entry name" value="INTEGRASE"/>
    <property type="match status" value="1"/>
</dbReference>
<dbReference type="Gene3D" id="3.30.420.10">
    <property type="entry name" value="Ribonuclease H-like superfamily/Ribonuclease H"/>
    <property type="match status" value="1"/>
</dbReference>
<keyword evidence="4" id="KW-1185">Reference proteome</keyword>
<comment type="caution">
    <text evidence="3">The sequence shown here is derived from an EMBL/GenBank/DDBJ whole genome shotgun (WGS) entry which is preliminary data.</text>
</comment>
<protein>
    <submittedName>
        <fullName evidence="3">Transposase InsO family protein</fullName>
    </submittedName>
</protein>
<dbReference type="Pfam" id="PF13683">
    <property type="entry name" value="rve_3"/>
    <property type="match status" value="1"/>
</dbReference>
<dbReference type="OrthoDB" id="568335at2"/>
<accession>A0A2U1FA21</accession>
<dbReference type="SUPFAM" id="SSF46689">
    <property type="entry name" value="Homeodomain-like"/>
    <property type="match status" value="1"/>
</dbReference>
<sequence length="612" mass="66478">MALVDMSVVEQRYRAVLAVQSGETAGVVAAQFGVSRQSVQNWLRRYRDDGLAGLVDQPRRPETSPSQTSVEVEALICEMRREHPRWGARRLAHELQQRGVSPVPSRTTVHRVLLRHGLVDPRPRRRRRSDYRRWQREAPMALWQLDIVGGVLVDDGAGGTFEAKVVTGVDDHSRFCVIAAVVARATGRAVCLAFADALARWGVPEEVLTDNGKQFTARFGRGGEVLFDRICRDNAITHRLTQPASPTTTGKVERFHQSLRRELLDDHDTANPFASLLAAQAAVESWVSDYNCSRPHQALDMARPAELFGPSQLSESRAGEELLPLRLPPALTSTNTLVPSDTASSVSAPVEPEPDPVVEPAVTPWTGGPVEFDRVVPASGNLGVCGKQFWLGPVRAGVTVTFWADDEVIHLLIAGARVKTVRSHLSSTDLAALAADGGRAAGPPPLPPAEPGAALEVDRTVSRAGTISLGSSIVLAAEILGGRRVTVRVDEQVLSFFDPETRELLRTRPNPLSWEQARKLRGARPAGPPPRPPVEPITVQRRASNTGVIMVAGQKIALGRGYAGRVVTLHVAETTISVELDGDVRTVARTTTQPVRSIKAHRPRKTGQTYVS</sequence>
<evidence type="ECO:0000256" key="1">
    <source>
        <dbReference type="SAM" id="MobiDB-lite"/>
    </source>
</evidence>
<dbReference type="SUPFAM" id="SSF53098">
    <property type="entry name" value="Ribonuclease H-like"/>
    <property type="match status" value="1"/>
</dbReference>
<dbReference type="InterPro" id="IPR009057">
    <property type="entry name" value="Homeodomain-like_sf"/>
</dbReference>
<proteinExistence type="predicted"/>
<dbReference type="GO" id="GO:0015074">
    <property type="term" value="P:DNA integration"/>
    <property type="evidence" value="ECO:0007669"/>
    <property type="project" value="InterPro"/>
</dbReference>
<dbReference type="NCBIfam" id="NF033577">
    <property type="entry name" value="transpos_IS481"/>
    <property type="match status" value="1"/>
</dbReference>
<evidence type="ECO:0000313" key="4">
    <source>
        <dbReference type="Proteomes" id="UP000245639"/>
    </source>
</evidence>
<dbReference type="InterPro" id="IPR012337">
    <property type="entry name" value="RNaseH-like_sf"/>
</dbReference>
<dbReference type="InterPro" id="IPR047656">
    <property type="entry name" value="IS481-like_transpos"/>
</dbReference>
<dbReference type="EMBL" id="QEKW01000007">
    <property type="protein sequence ID" value="PVZ09037.1"/>
    <property type="molecule type" value="Genomic_DNA"/>
</dbReference>
<gene>
    <name evidence="3" type="ORF">C8D89_107200</name>
</gene>
<evidence type="ECO:0000313" key="3">
    <source>
        <dbReference type="EMBL" id="PVZ09037.1"/>
    </source>
</evidence>